<evidence type="ECO:0000256" key="6">
    <source>
        <dbReference type="ARBA" id="ARBA00023141"/>
    </source>
</evidence>
<comment type="caution">
    <text evidence="8">The sequence shown here is derived from an EMBL/GenBank/DDBJ whole genome shotgun (WGS) entry which is preliminary data.</text>
</comment>
<feature type="binding site" evidence="7">
    <location>
        <position position="15"/>
    </location>
    <ligand>
        <name>Mg(2+)</name>
        <dbReference type="ChEBI" id="CHEBI:18420"/>
    </ligand>
</feature>
<keyword evidence="5 7" id="KW-0067">ATP-binding</keyword>
<accession>A0A2J0LP76</accession>
<keyword evidence="7" id="KW-0963">Cytoplasm</keyword>
<dbReference type="GO" id="GO:0008652">
    <property type="term" value="P:amino acid biosynthetic process"/>
    <property type="evidence" value="ECO:0007669"/>
    <property type="project" value="UniProtKB-KW"/>
</dbReference>
<dbReference type="GO" id="GO:0009423">
    <property type="term" value="P:chorismate biosynthetic process"/>
    <property type="evidence" value="ECO:0007669"/>
    <property type="project" value="UniProtKB-UniRule"/>
</dbReference>
<evidence type="ECO:0000256" key="1">
    <source>
        <dbReference type="ARBA" id="ARBA00022605"/>
    </source>
</evidence>
<dbReference type="SUPFAM" id="SSF52540">
    <property type="entry name" value="P-loop containing nucleoside triphosphate hydrolases"/>
    <property type="match status" value="1"/>
</dbReference>
<dbReference type="EC" id="2.7.1.71" evidence="7"/>
<dbReference type="GO" id="GO:0005829">
    <property type="term" value="C:cytosol"/>
    <property type="evidence" value="ECO:0007669"/>
    <property type="project" value="TreeGrafter"/>
</dbReference>
<evidence type="ECO:0000256" key="7">
    <source>
        <dbReference type="HAMAP-Rule" id="MF_00109"/>
    </source>
</evidence>
<comment type="similarity">
    <text evidence="7">Belongs to the shikimate kinase family.</text>
</comment>
<dbReference type="GO" id="GO:0004765">
    <property type="term" value="F:shikimate kinase activity"/>
    <property type="evidence" value="ECO:0007669"/>
    <property type="project" value="UniProtKB-UniRule"/>
</dbReference>
<dbReference type="GO" id="GO:0000287">
    <property type="term" value="F:magnesium ion binding"/>
    <property type="evidence" value="ECO:0007669"/>
    <property type="project" value="UniProtKB-UniRule"/>
</dbReference>
<evidence type="ECO:0000256" key="5">
    <source>
        <dbReference type="ARBA" id="ARBA00022840"/>
    </source>
</evidence>
<dbReference type="InterPro" id="IPR000623">
    <property type="entry name" value="Shikimate_kinase/TSH1"/>
</dbReference>
<organism evidence="8 9">
    <name type="scientific">Candidatus Taenaricola geysiri</name>
    <dbReference type="NCBI Taxonomy" id="1974752"/>
    <lineage>
        <taxon>Bacteria</taxon>
        <taxon>Pseudomonadati</taxon>
        <taxon>Candidatus Omnitrophota</taxon>
        <taxon>Candidatus Taenaricola</taxon>
    </lineage>
</organism>
<keyword evidence="4 7" id="KW-0418">Kinase</keyword>
<dbReference type="InterPro" id="IPR027417">
    <property type="entry name" value="P-loop_NTPase"/>
</dbReference>
<keyword evidence="3 7" id="KW-0547">Nucleotide-binding</keyword>
<evidence type="ECO:0000256" key="3">
    <source>
        <dbReference type="ARBA" id="ARBA00022741"/>
    </source>
</evidence>
<protein>
    <recommendedName>
        <fullName evidence="7">Shikimate kinase</fullName>
        <shortName evidence="7">SK</shortName>
        <ecNumber evidence="7">2.7.1.71</ecNumber>
    </recommendedName>
</protein>
<dbReference type="GO" id="GO:0005524">
    <property type="term" value="F:ATP binding"/>
    <property type="evidence" value="ECO:0007669"/>
    <property type="project" value="UniProtKB-UniRule"/>
</dbReference>
<dbReference type="AlphaFoldDB" id="A0A2J0LP76"/>
<dbReference type="PANTHER" id="PTHR21087:SF16">
    <property type="entry name" value="SHIKIMATE KINASE 1, CHLOROPLASTIC"/>
    <property type="match status" value="1"/>
</dbReference>
<reference evidence="8 9" key="1">
    <citation type="submission" date="2017-09" db="EMBL/GenBank/DDBJ databases">
        <title>Depth-based differentiation of microbial function through sediment-hosted aquifers and enrichment of novel symbionts in the deep terrestrial subsurface.</title>
        <authorList>
            <person name="Probst A.J."/>
            <person name="Ladd B."/>
            <person name="Jarett J.K."/>
            <person name="Geller-Mcgrath D.E."/>
            <person name="Sieber C.M."/>
            <person name="Emerson J.B."/>
            <person name="Anantharaman K."/>
            <person name="Thomas B.C."/>
            <person name="Malmstrom R."/>
            <person name="Stieglmeier M."/>
            <person name="Klingl A."/>
            <person name="Woyke T."/>
            <person name="Ryan C.M."/>
            <person name="Banfield J.F."/>
        </authorList>
    </citation>
    <scope>NUCLEOTIDE SEQUENCE [LARGE SCALE GENOMIC DNA]</scope>
    <source>
        <strain evidence="8">CG12_big_fil_rev_8_21_14_0_65_43_15</strain>
    </source>
</reference>
<feature type="binding site" evidence="7">
    <location>
        <position position="136"/>
    </location>
    <ligand>
        <name>substrate</name>
    </ligand>
</feature>
<proteinExistence type="inferred from homology"/>
<sequence length="166" mass="18477">MKNIVLVGFMGTGKTVTAKLLAKRLKLSYISIDDLIEKKEKRLISEIFEKDGEEYFRNIESETIKEISQRKNIVIDAGGGAVIKEENISNLKKNGIIICLKASPDVILARTKTQSHRPLLKVADLEKKVMELLAGRAVYYAKADFTIDTSGLAPDEVAKKIEEIAL</sequence>
<dbReference type="Proteomes" id="UP000231267">
    <property type="component" value="Unassembled WGS sequence"/>
</dbReference>
<feature type="binding site" evidence="7">
    <location>
        <begin position="11"/>
        <end position="16"/>
    </location>
    <ligand>
        <name>ATP</name>
        <dbReference type="ChEBI" id="CHEBI:30616"/>
    </ligand>
</feature>
<dbReference type="EMBL" id="PFGP01000056">
    <property type="protein sequence ID" value="PIW66566.1"/>
    <property type="molecule type" value="Genomic_DNA"/>
</dbReference>
<comment type="function">
    <text evidence="7">Catalyzes the specific phosphorylation of the 3-hydroxyl group of shikimic acid using ATP as a cosubstrate.</text>
</comment>
<keyword evidence="6 7" id="KW-0057">Aromatic amino acid biosynthesis</keyword>
<comment type="caution">
    <text evidence="7">Lacks conserved residue(s) required for the propagation of feature annotation.</text>
</comment>
<evidence type="ECO:0000313" key="8">
    <source>
        <dbReference type="EMBL" id="PIW66566.1"/>
    </source>
</evidence>
<dbReference type="UniPathway" id="UPA00053">
    <property type="reaction ID" value="UER00088"/>
</dbReference>
<comment type="cofactor">
    <cofactor evidence="7">
        <name>Mg(2+)</name>
        <dbReference type="ChEBI" id="CHEBI:18420"/>
    </cofactor>
    <text evidence="7">Binds 1 Mg(2+) ion per subunit.</text>
</comment>
<comment type="catalytic activity">
    <reaction evidence="7">
        <text>shikimate + ATP = 3-phosphoshikimate + ADP + H(+)</text>
        <dbReference type="Rhea" id="RHEA:13121"/>
        <dbReference type="ChEBI" id="CHEBI:15378"/>
        <dbReference type="ChEBI" id="CHEBI:30616"/>
        <dbReference type="ChEBI" id="CHEBI:36208"/>
        <dbReference type="ChEBI" id="CHEBI:145989"/>
        <dbReference type="ChEBI" id="CHEBI:456216"/>
        <dbReference type="EC" id="2.7.1.71"/>
    </reaction>
</comment>
<gene>
    <name evidence="7" type="primary">aroK</name>
    <name evidence="8" type="ORF">COW11_02590</name>
</gene>
<dbReference type="PANTHER" id="PTHR21087">
    <property type="entry name" value="SHIKIMATE KINASE"/>
    <property type="match status" value="1"/>
</dbReference>
<evidence type="ECO:0000313" key="9">
    <source>
        <dbReference type="Proteomes" id="UP000231267"/>
    </source>
</evidence>
<name>A0A2J0LP76_9BACT</name>
<evidence type="ECO:0000256" key="2">
    <source>
        <dbReference type="ARBA" id="ARBA00022679"/>
    </source>
</evidence>
<evidence type="ECO:0000256" key="4">
    <source>
        <dbReference type="ARBA" id="ARBA00022777"/>
    </source>
</evidence>
<dbReference type="HAMAP" id="MF_00109">
    <property type="entry name" value="Shikimate_kinase"/>
    <property type="match status" value="1"/>
</dbReference>
<keyword evidence="1 7" id="KW-0028">Amino-acid biosynthesis</keyword>
<keyword evidence="2 7" id="KW-0808">Transferase</keyword>
<dbReference type="Pfam" id="PF01202">
    <property type="entry name" value="SKI"/>
    <property type="match status" value="1"/>
</dbReference>
<comment type="subcellular location">
    <subcellularLocation>
        <location evidence="7">Cytoplasm</location>
    </subcellularLocation>
</comment>
<dbReference type="Gene3D" id="3.40.50.300">
    <property type="entry name" value="P-loop containing nucleotide triphosphate hydrolases"/>
    <property type="match status" value="1"/>
</dbReference>
<comment type="subunit">
    <text evidence="7">Monomer.</text>
</comment>
<feature type="binding site" evidence="7">
    <location>
        <position position="79"/>
    </location>
    <ligand>
        <name>substrate</name>
    </ligand>
</feature>
<comment type="pathway">
    <text evidence="7">Metabolic intermediate biosynthesis; chorismate biosynthesis; chorismate from D-erythrose 4-phosphate and phosphoenolpyruvate: step 5/7.</text>
</comment>
<keyword evidence="7" id="KW-0479">Metal-binding</keyword>
<dbReference type="PRINTS" id="PR01100">
    <property type="entry name" value="SHIKIMTKNASE"/>
</dbReference>
<feature type="binding site" evidence="7">
    <location>
        <position position="57"/>
    </location>
    <ligand>
        <name>substrate</name>
    </ligand>
</feature>
<feature type="binding site" evidence="7">
    <location>
        <position position="117"/>
    </location>
    <ligand>
        <name>ATP</name>
        <dbReference type="ChEBI" id="CHEBI:30616"/>
    </ligand>
</feature>
<dbReference type="InterPro" id="IPR031322">
    <property type="entry name" value="Shikimate/glucono_kinase"/>
</dbReference>
<dbReference type="CDD" id="cd00464">
    <property type="entry name" value="SK"/>
    <property type="match status" value="1"/>
</dbReference>
<dbReference type="GO" id="GO:0009073">
    <property type="term" value="P:aromatic amino acid family biosynthetic process"/>
    <property type="evidence" value="ECO:0007669"/>
    <property type="project" value="UniProtKB-KW"/>
</dbReference>
<keyword evidence="7" id="KW-0460">Magnesium</keyword>
<feature type="binding site" evidence="7">
    <location>
        <position position="33"/>
    </location>
    <ligand>
        <name>substrate</name>
    </ligand>
</feature>